<keyword evidence="2" id="KW-1185">Reference proteome</keyword>
<organism evidence="1 2">
    <name type="scientific">Rhodocytophaga aerolata</name>
    <dbReference type="NCBI Taxonomy" id="455078"/>
    <lineage>
        <taxon>Bacteria</taxon>
        <taxon>Pseudomonadati</taxon>
        <taxon>Bacteroidota</taxon>
        <taxon>Cytophagia</taxon>
        <taxon>Cytophagales</taxon>
        <taxon>Rhodocytophagaceae</taxon>
        <taxon>Rhodocytophaga</taxon>
    </lineage>
</organism>
<reference evidence="1" key="1">
    <citation type="submission" date="2023-07" db="EMBL/GenBank/DDBJ databases">
        <title>The genome sequence of Rhodocytophaga aerolata KACC 12507.</title>
        <authorList>
            <person name="Zhang X."/>
        </authorList>
    </citation>
    <scope>NUCLEOTIDE SEQUENCE</scope>
    <source>
        <strain evidence="1">KACC 12507</strain>
    </source>
</reference>
<sequence>MNTTENFRYQVIDFLHTTFPDSQQMEAGELYEGVAFLLEKAATYGLQTEADLVTYVITGYLLGLNFDTQMPAATEILTDSALSGTYKADWLQQWTQQIFQTLESDGPATAEEERSVDTFTPEMDMGHYLTMQADAEPFNVLAEEVIKQMMAGDASGLRTHFSPNFLHQIGEQTFEQVCTDLLLPFFEKAQTLGQSSTITYTTDSFGSTGFAFYRTLTESGAEKPFIIYTVYENNQIVVANLVINKTYADMH</sequence>
<dbReference type="RefSeq" id="WP_302039182.1">
    <property type="nucleotide sequence ID" value="NZ_JAUKPO010000011.1"/>
</dbReference>
<dbReference type="Proteomes" id="UP001168528">
    <property type="component" value="Unassembled WGS sequence"/>
</dbReference>
<name>A0ABT8R8F4_9BACT</name>
<accession>A0ABT8R8F4</accession>
<evidence type="ECO:0000313" key="1">
    <source>
        <dbReference type="EMBL" id="MDO1448381.1"/>
    </source>
</evidence>
<evidence type="ECO:0000313" key="2">
    <source>
        <dbReference type="Proteomes" id="UP001168528"/>
    </source>
</evidence>
<proteinExistence type="predicted"/>
<comment type="caution">
    <text evidence="1">The sequence shown here is derived from an EMBL/GenBank/DDBJ whole genome shotgun (WGS) entry which is preliminary data.</text>
</comment>
<protein>
    <submittedName>
        <fullName evidence="1">Uncharacterized protein</fullName>
    </submittedName>
</protein>
<gene>
    <name evidence="1" type="ORF">Q0590_19045</name>
</gene>
<dbReference type="EMBL" id="JAUKPO010000011">
    <property type="protein sequence ID" value="MDO1448381.1"/>
    <property type="molecule type" value="Genomic_DNA"/>
</dbReference>